<dbReference type="SUPFAM" id="SSF54928">
    <property type="entry name" value="RNA-binding domain, RBD"/>
    <property type="match status" value="1"/>
</dbReference>
<dbReference type="GO" id="GO:0003676">
    <property type="term" value="F:nucleic acid binding"/>
    <property type="evidence" value="ECO:0007669"/>
    <property type="project" value="InterPro"/>
</dbReference>
<dbReference type="InterPro" id="IPR035979">
    <property type="entry name" value="RBD_domain_sf"/>
</dbReference>
<feature type="compositionally biased region" description="Basic and acidic residues" evidence="1">
    <location>
        <begin position="136"/>
        <end position="152"/>
    </location>
</feature>
<dbReference type="InterPro" id="IPR007201">
    <property type="entry name" value="Mei2-like_Rrm_C"/>
</dbReference>
<evidence type="ECO:0000256" key="1">
    <source>
        <dbReference type="SAM" id="MobiDB-lite"/>
    </source>
</evidence>
<evidence type="ECO:0000259" key="2">
    <source>
        <dbReference type="Pfam" id="PF04059"/>
    </source>
</evidence>
<dbReference type="Proteomes" id="UP001157006">
    <property type="component" value="Chromosome 6"/>
</dbReference>
<dbReference type="InterPro" id="IPR012677">
    <property type="entry name" value="Nucleotide-bd_a/b_plait_sf"/>
</dbReference>
<proteinExistence type="predicted"/>
<dbReference type="Gene3D" id="3.30.70.330">
    <property type="match status" value="1"/>
</dbReference>
<name>A0AAV1B6C2_VICFA</name>
<dbReference type="Pfam" id="PF04059">
    <property type="entry name" value="RRM_2"/>
    <property type="match status" value="1"/>
</dbReference>
<evidence type="ECO:0000313" key="3">
    <source>
        <dbReference type="EMBL" id="CAI8616899.1"/>
    </source>
</evidence>
<sequence>MASLVVSSGLNAKAPEFHPSYQVQKLCPPFLTFTPLTHPPSDPFFYYHPTATKHHFHSTTYFSFRFHANHPLTTATPTFPPSKLMKKEIAVDGTDSKQVFEDRRSHGLRIPKLAWRKKEVAVAEKEPEHKNRKHVNIHELQHSRSSSTDRKNKGSGFPVVPVRPDGDETTVMIKNIPSKYTRDMIVKFLENHCMVENAKDQENGQENTLAFDFVYLPIDFRTGLNKGYAFVNFTKASAAWRFLVTASNQKWELFLSHKIRDVVAARLQGKEKLEKHFFSVNFPCKSEEVLPLCFSPPRDGEMTGNQRTLGRLLYKSH</sequence>
<dbReference type="EMBL" id="OX451741">
    <property type="protein sequence ID" value="CAI8616899.1"/>
    <property type="molecule type" value="Genomic_DNA"/>
</dbReference>
<feature type="domain" description="Mei2-like C-terminal RNA recognition motif" evidence="2">
    <location>
        <begin position="169"/>
        <end position="277"/>
    </location>
</feature>
<protein>
    <recommendedName>
        <fullName evidence="2">Mei2-like C-terminal RNA recognition motif domain-containing protein</fullName>
    </recommendedName>
</protein>
<organism evidence="3 4">
    <name type="scientific">Vicia faba</name>
    <name type="common">Broad bean</name>
    <name type="synonym">Faba vulgaris</name>
    <dbReference type="NCBI Taxonomy" id="3906"/>
    <lineage>
        <taxon>Eukaryota</taxon>
        <taxon>Viridiplantae</taxon>
        <taxon>Streptophyta</taxon>
        <taxon>Embryophyta</taxon>
        <taxon>Tracheophyta</taxon>
        <taxon>Spermatophyta</taxon>
        <taxon>Magnoliopsida</taxon>
        <taxon>eudicotyledons</taxon>
        <taxon>Gunneridae</taxon>
        <taxon>Pentapetalae</taxon>
        <taxon>rosids</taxon>
        <taxon>fabids</taxon>
        <taxon>Fabales</taxon>
        <taxon>Fabaceae</taxon>
        <taxon>Papilionoideae</taxon>
        <taxon>50 kb inversion clade</taxon>
        <taxon>NPAAA clade</taxon>
        <taxon>Hologalegina</taxon>
        <taxon>IRL clade</taxon>
        <taxon>Fabeae</taxon>
        <taxon>Vicia</taxon>
    </lineage>
</organism>
<feature type="region of interest" description="Disordered" evidence="1">
    <location>
        <begin position="122"/>
        <end position="161"/>
    </location>
</feature>
<reference evidence="3 4" key="1">
    <citation type="submission" date="2023-01" db="EMBL/GenBank/DDBJ databases">
        <authorList>
            <person name="Kreplak J."/>
        </authorList>
    </citation>
    <scope>NUCLEOTIDE SEQUENCE [LARGE SCALE GENOMIC DNA]</scope>
</reference>
<evidence type="ECO:0000313" key="4">
    <source>
        <dbReference type="Proteomes" id="UP001157006"/>
    </source>
</evidence>
<keyword evidence="4" id="KW-1185">Reference proteome</keyword>
<gene>
    <name evidence="3" type="ORF">VFH_VI050760</name>
</gene>
<dbReference type="AlphaFoldDB" id="A0AAV1B6C2"/>
<accession>A0AAV1B6C2</accession>